<dbReference type="InterPro" id="IPR036869">
    <property type="entry name" value="J_dom_sf"/>
</dbReference>
<evidence type="ECO:0000313" key="3">
    <source>
        <dbReference type="EMBL" id="ORC35610.1"/>
    </source>
</evidence>
<name>A0A1Y1RYF6_9SPIO</name>
<dbReference type="CDD" id="cd06257">
    <property type="entry name" value="DnaJ"/>
    <property type="match status" value="1"/>
</dbReference>
<keyword evidence="4" id="KW-1185">Reference proteome</keyword>
<feature type="region of interest" description="Disordered" evidence="1">
    <location>
        <begin position="24"/>
        <end position="81"/>
    </location>
</feature>
<dbReference type="PROSITE" id="PS50076">
    <property type="entry name" value="DNAJ_2"/>
    <property type="match status" value="1"/>
</dbReference>
<dbReference type="Proteomes" id="UP000192343">
    <property type="component" value="Unassembled WGS sequence"/>
</dbReference>
<dbReference type="AlphaFoldDB" id="A0A1Y1RYF6"/>
<dbReference type="STRING" id="1963862.B4O97_08165"/>
<comment type="caution">
    <text evidence="3">The sequence shown here is derived from an EMBL/GenBank/DDBJ whole genome shotgun (WGS) entry which is preliminary data.</text>
</comment>
<dbReference type="PANTHER" id="PTHR43096">
    <property type="entry name" value="DNAJ HOMOLOG 1, MITOCHONDRIAL-RELATED"/>
    <property type="match status" value="1"/>
</dbReference>
<feature type="compositionally biased region" description="Basic and acidic residues" evidence="1">
    <location>
        <begin position="42"/>
        <end position="69"/>
    </location>
</feature>
<reference evidence="3 4" key="1">
    <citation type="submission" date="2017-03" db="EMBL/GenBank/DDBJ databases">
        <title>Draft Genome sequence of Marispirochaeta sp. strain JC444.</title>
        <authorList>
            <person name="Shivani Y."/>
            <person name="Subhash Y."/>
            <person name="Sasikala C."/>
            <person name="Ramana C."/>
        </authorList>
    </citation>
    <scope>NUCLEOTIDE SEQUENCE [LARGE SCALE GENOMIC DNA]</scope>
    <source>
        <strain evidence="3 4">JC444</strain>
    </source>
</reference>
<dbReference type="Gene3D" id="1.10.287.110">
    <property type="entry name" value="DnaJ domain"/>
    <property type="match status" value="1"/>
</dbReference>
<feature type="compositionally biased region" description="Basic and acidic residues" evidence="1">
    <location>
        <begin position="24"/>
        <end position="35"/>
    </location>
</feature>
<evidence type="ECO:0000256" key="1">
    <source>
        <dbReference type="SAM" id="MobiDB-lite"/>
    </source>
</evidence>
<sequence length="179" mass="19778">MAGIPNHYSSLGLEAQASQQEIRDAYRRRVKDCHPDITGSPEKSEDFRAAREAYEVLGDPEKRREYDTRRSRKAVQNRPLKREQAFRPRYSRADIELVLSPEEAARGGRFIIPLSSALQNGCFFCSGFWGIFSGPCPFCGAPDGGASGAVIDLSPGVAHGTCRTLRNGSRTVLVFISIE</sequence>
<gene>
    <name evidence="3" type="ORF">B4O97_08165</name>
</gene>
<organism evidence="3 4">
    <name type="scientific">Marispirochaeta aestuarii</name>
    <dbReference type="NCBI Taxonomy" id="1963862"/>
    <lineage>
        <taxon>Bacteria</taxon>
        <taxon>Pseudomonadati</taxon>
        <taxon>Spirochaetota</taxon>
        <taxon>Spirochaetia</taxon>
        <taxon>Spirochaetales</taxon>
        <taxon>Spirochaetaceae</taxon>
        <taxon>Marispirochaeta</taxon>
    </lineage>
</organism>
<proteinExistence type="predicted"/>
<dbReference type="InterPro" id="IPR018253">
    <property type="entry name" value="DnaJ_domain_CS"/>
</dbReference>
<accession>A0A1Y1RYF6</accession>
<evidence type="ECO:0000313" key="4">
    <source>
        <dbReference type="Proteomes" id="UP000192343"/>
    </source>
</evidence>
<dbReference type="GO" id="GO:0005737">
    <property type="term" value="C:cytoplasm"/>
    <property type="evidence" value="ECO:0007669"/>
    <property type="project" value="TreeGrafter"/>
</dbReference>
<dbReference type="OrthoDB" id="9779889at2"/>
<dbReference type="GO" id="GO:0042026">
    <property type="term" value="P:protein refolding"/>
    <property type="evidence" value="ECO:0007669"/>
    <property type="project" value="TreeGrafter"/>
</dbReference>
<dbReference type="RefSeq" id="WP_083049883.1">
    <property type="nucleotide sequence ID" value="NZ_MWQY01000008.1"/>
</dbReference>
<dbReference type="SMART" id="SM00271">
    <property type="entry name" value="DnaJ"/>
    <property type="match status" value="1"/>
</dbReference>
<dbReference type="SUPFAM" id="SSF46565">
    <property type="entry name" value="Chaperone J-domain"/>
    <property type="match status" value="1"/>
</dbReference>
<evidence type="ECO:0000259" key="2">
    <source>
        <dbReference type="PROSITE" id="PS50076"/>
    </source>
</evidence>
<dbReference type="PANTHER" id="PTHR43096:SF10">
    <property type="entry name" value="CHAPERONE PROTEIN DNAJ A6, CHLOROPLASTIC"/>
    <property type="match status" value="1"/>
</dbReference>
<dbReference type="GO" id="GO:0051082">
    <property type="term" value="F:unfolded protein binding"/>
    <property type="evidence" value="ECO:0007669"/>
    <property type="project" value="TreeGrafter"/>
</dbReference>
<dbReference type="PRINTS" id="PR00625">
    <property type="entry name" value="JDOMAIN"/>
</dbReference>
<dbReference type="PROSITE" id="PS00636">
    <property type="entry name" value="DNAJ_1"/>
    <property type="match status" value="1"/>
</dbReference>
<dbReference type="EMBL" id="MWQY01000008">
    <property type="protein sequence ID" value="ORC35610.1"/>
    <property type="molecule type" value="Genomic_DNA"/>
</dbReference>
<feature type="domain" description="J" evidence="2">
    <location>
        <begin position="6"/>
        <end position="70"/>
    </location>
</feature>
<dbReference type="InterPro" id="IPR001623">
    <property type="entry name" value="DnaJ_domain"/>
</dbReference>
<dbReference type="Pfam" id="PF00226">
    <property type="entry name" value="DnaJ"/>
    <property type="match status" value="1"/>
</dbReference>
<protein>
    <recommendedName>
        <fullName evidence="2">J domain-containing protein</fullName>
    </recommendedName>
</protein>